<dbReference type="Proteomes" id="UP000029015">
    <property type="component" value="Unassembled WGS sequence"/>
</dbReference>
<dbReference type="Pfam" id="PF04892">
    <property type="entry name" value="VanZ"/>
    <property type="match status" value="1"/>
</dbReference>
<dbReference type="AlphaFoldDB" id="A0A086Z2P4"/>
<protein>
    <submittedName>
        <fullName evidence="4">VanZ family protein</fullName>
    </submittedName>
</protein>
<evidence type="ECO:0000313" key="4">
    <source>
        <dbReference type="EMBL" id="KFI40794.1"/>
    </source>
</evidence>
<dbReference type="InterPro" id="IPR006976">
    <property type="entry name" value="VanZ-like"/>
</dbReference>
<organism evidence="4 5">
    <name type="scientific">Bifidobacterium actinocoloniiforme DSM 22766</name>
    <dbReference type="NCBI Taxonomy" id="1437605"/>
    <lineage>
        <taxon>Bacteria</taxon>
        <taxon>Bacillati</taxon>
        <taxon>Actinomycetota</taxon>
        <taxon>Actinomycetes</taxon>
        <taxon>Bifidobacteriales</taxon>
        <taxon>Bifidobacteriaceae</taxon>
        <taxon>Bifidobacterium</taxon>
    </lineage>
</organism>
<feature type="transmembrane region" description="Helical" evidence="2">
    <location>
        <begin position="12"/>
        <end position="35"/>
    </location>
</feature>
<name>A0A086Z2P4_9BIFI</name>
<comment type="caution">
    <text evidence="4">The sequence shown here is derived from an EMBL/GenBank/DDBJ whole genome shotgun (WGS) entry which is preliminary data.</text>
</comment>
<dbReference type="PANTHER" id="PTHR36834:SF1">
    <property type="entry name" value="INTEGRAL MEMBRANE PROTEIN"/>
    <property type="match status" value="1"/>
</dbReference>
<feature type="transmembrane region" description="Helical" evidence="2">
    <location>
        <begin position="298"/>
        <end position="317"/>
    </location>
</feature>
<feature type="transmembrane region" description="Helical" evidence="2">
    <location>
        <begin position="100"/>
        <end position="122"/>
    </location>
</feature>
<accession>A0A086Z2P4</accession>
<gene>
    <name evidence="4" type="ORF">BACT_0008</name>
</gene>
<dbReference type="OrthoDB" id="4822551at2"/>
<feature type="compositionally biased region" description="Basic and acidic residues" evidence="1">
    <location>
        <begin position="388"/>
        <end position="397"/>
    </location>
</feature>
<dbReference type="InterPro" id="IPR053150">
    <property type="entry name" value="Teicoplanin_resist-assoc"/>
</dbReference>
<feature type="transmembrane region" description="Helical" evidence="2">
    <location>
        <begin position="134"/>
        <end position="158"/>
    </location>
</feature>
<evidence type="ECO:0000256" key="2">
    <source>
        <dbReference type="SAM" id="Phobius"/>
    </source>
</evidence>
<feature type="domain" description="VanZ-like" evidence="3">
    <location>
        <begin position="53"/>
        <end position="181"/>
    </location>
</feature>
<keyword evidence="2" id="KW-0472">Membrane</keyword>
<proteinExistence type="predicted"/>
<dbReference type="PANTHER" id="PTHR36834">
    <property type="entry name" value="MEMBRANE PROTEIN-RELATED"/>
    <property type="match status" value="1"/>
</dbReference>
<feature type="region of interest" description="Disordered" evidence="1">
    <location>
        <begin position="360"/>
        <end position="417"/>
    </location>
</feature>
<evidence type="ECO:0000259" key="3">
    <source>
        <dbReference type="Pfam" id="PF04892"/>
    </source>
</evidence>
<feature type="transmembrane region" description="Helical" evidence="2">
    <location>
        <begin position="206"/>
        <end position="234"/>
    </location>
</feature>
<feature type="transmembrane region" description="Helical" evidence="2">
    <location>
        <begin position="164"/>
        <end position="185"/>
    </location>
</feature>
<feature type="transmembrane region" description="Helical" evidence="2">
    <location>
        <begin position="254"/>
        <end position="277"/>
    </location>
</feature>
<feature type="transmembrane region" description="Helical" evidence="2">
    <location>
        <begin position="47"/>
        <end position="65"/>
    </location>
</feature>
<keyword evidence="2" id="KW-1133">Transmembrane helix</keyword>
<sequence>MLSYLGSFSASFGLSIAVWPFVSLLLTLPVLALIYHRYHRLRLAAALAAYLVILYLLALVCFTLWPMPDDRAAFCATHHLAPQLNPLRFLSDLSFGGRDALLQIVLNLVFFLPLGFIMGRVFRWRLRLALPAGFLTSLTIETAQLTGAFGLVGCAYRLFDVDDLLWNTSGALIGFACAVLLNRLVPPRSTHANEVVRSPSFLHRCVTMAVDLVLVYSLSSSLGFGLVVVINAWAGHRSNGDYDLAGWAVSTHALRLMVIALDLASLLFFELLIPFLRRGQTLGAAFTHMSVETRARRGWTRAAFYLARTTVLLLVFGPWSGRLRSWVNLLAFLLLVFYVIKRQMPYDLIPVSPVSTAASPLSRPVGGQGSGSAVPRFAWSSDADFGDDNPHEDDREANQVGGRQFLAQGQDGDGHAE</sequence>
<evidence type="ECO:0000313" key="5">
    <source>
        <dbReference type="Proteomes" id="UP000029015"/>
    </source>
</evidence>
<evidence type="ECO:0000256" key="1">
    <source>
        <dbReference type="SAM" id="MobiDB-lite"/>
    </source>
</evidence>
<keyword evidence="2" id="KW-0812">Transmembrane</keyword>
<dbReference type="EMBL" id="JGYK01000001">
    <property type="protein sequence ID" value="KFI40794.1"/>
    <property type="molecule type" value="Genomic_DNA"/>
</dbReference>
<dbReference type="eggNOG" id="COG4767">
    <property type="taxonomic scope" value="Bacteria"/>
</dbReference>
<reference evidence="4 5" key="1">
    <citation type="submission" date="2014-03" db="EMBL/GenBank/DDBJ databases">
        <title>Genomics of Bifidobacteria.</title>
        <authorList>
            <person name="Ventura M."/>
            <person name="Milani C."/>
            <person name="Lugli G.A."/>
        </authorList>
    </citation>
    <scope>NUCLEOTIDE SEQUENCE [LARGE SCALE GENOMIC DNA]</scope>
    <source>
        <strain evidence="4 5">DSM 22766</strain>
    </source>
</reference>
<feature type="transmembrane region" description="Helical" evidence="2">
    <location>
        <begin position="323"/>
        <end position="340"/>
    </location>
</feature>
<keyword evidence="5" id="KW-1185">Reference proteome</keyword>